<dbReference type="Pfam" id="PF12146">
    <property type="entry name" value="Hydrolase_4"/>
    <property type="match status" value="1"/>
</dbReference>
<reference evidence="2 3" key="1">
    <citation type="submission" date="2020-02" db="EMBL/GenBank/DDBJ databases">
        <title>Comparative genomics of sulfur disproportionating microorganisms.</title>
        <authorList>
            <person name="Ward L.M."/>
            <person name="Bertran E."/>
            <person name="Johnston D.T."/>
        </authorList>
    </citation>
    <scope>NUCLEOTIDE SEQUENCE [LARGE SCALE GENOMIC DNA]</scope>
    <source>
        <strain evidence="2 3">DSM 100025</strain>
    </source>
</reference>
<sequence>MSPLDRPELLARLRPGVSGLPPEAPEGGELLRFAAADGTALAARVWPGDPAEPHILFYPGEGLAAGDLLALAEGFAPLGLTFAAMDWRGSGASGGTPSLDTLPEDASAGLQALLGWKADRGRPGPVVAMGQSLGASAALAAAVRHEADLLALVMESGFRDSTDLFAALGLPAEWAPAPGSDPFDNPALMRGFTKPVLFIHSQRDPVVSPGGLEWVVSESRSKSSRFQIIPGQGRLDIARRLGEAYHALILEFLNHLLGRRPRRRRR</sequence>
<dbReference type="RefSeq" id="WP_163298580.1">
    <property type="nucleotide sequence ID" value="NZ_JAAGRR010000057.1"/>
</dbReference>
<dbReference type="PANTHER" id="PTHR12277">
    <property type="entry name" value="ALPHA/BETA HYDROLASE DOMAIN-CONTAINING PROTEIN"/>
    <property type="match status" value="1"/>
</dbReference>
<proteinExistence type="predicted"/>
<organism evidence="2 3">
    <name type="scientific">Dissulfurirhabdus thermomarina</name>
    <dbReference type="NCBI Taxonomy" id="1765737"/>
    <lineage>
        <taxon>Bacteria</taxon>
        <taxon>Deltaproteobacteria</taxon>
        <taxon>Dissulfurirhabdaceae</taxon>
        <taxon>Dissulfurirhabdus</taxon>
    </lineage>
</organism>
<evidence type="ECO:0000313" key="2">
    <source>
        <dbReference type="EMBL" id="NDY42440.1"/>
    </source>
</evidence>
<dbReference type="Proteomes" id="UP000469346">
    <property type="component" value="Unassembled WGS sequence"/>
</dbReference>
<evidence type="ECO:0000313" key="3">
    <source>
        <dbReference type="Proteomes" id="UP000469346"/>
    </source>
</evidence>
<keyword evidence="2" id="KW-0378">Hydrolase</keyword>
<evidence type="ECO:0000259" key="1">
    <source>
        <dbReference type="Pfam" id="PF12146"/>
    </source>
</evidence>
<dbReference type="PANTHER" id="PTHR12277:SF81">
    <property type="entry name" value="PROTEIN ABHD13"/>
    <property type="match status" value="1"/>
</dbReference>
<dbReference type="SUPFAM" id="SSF53474">
    <property type="entry name" value="alpha/beta-Hydrolases"/>
    <property type="match status" value="1"/>
</dbReference>
<dbReference type="Gene3D" id="3.40.50.1820">
    <property type="entry name" value="alpha/beta hydrolase"/>
    <property type="match status" value="1"/>
</dbReference>
<dbReference type="AlphaFoldDB" id="A0A6N9TPS4"/>
<feature type="domain" description="Serine aminopeptidase S33" evidence="1">
    <location>
        <begin position="54"/>
        <end position="156"/>
    </location>
</feature>
<dbReference type="GO" id="GO:0016787">
    <property type="term" value="F:hydrolase activity"/>
    <property type="evidence" value="ECO:0007669"/>
    <property type="project" value="UniProtKB-KW"/>
</dbReference>
<dbReference type="EMBL" id="JAAGRR010000057">
    <property type="protein sequence ID" value="NDY42440.1"/>
    <property type="molecule type" value="Genomic_DNA"/>
</dbReference>
<dbReference type="InterPro" id="IPR029058">
    <property type="entry name" value="AB_hydrolase_fold"/>
</dbReference>
<protein>
    <submittedName>
        <fullName evidence="2">Alpha/beta hydrolase</fullName>
    </submittedName>
</protein>
<gene>
    <name evidence="2" type="ORF">G3N55_06235</name>
</gene>
<keyword evidence="3" id="KW-1185">Reference proteome</keyword>
<comment type="caution">
    <text evidence="2">The sequence shown here is derived from an EMBL/GenBank/DDBJ whole genome shotgun (WGS) entry which is preliminary data.</text>
</comment>
<dbReference type="InterPro" id="IPR022742">
    <property type="entry name" value="Hydrolase_4"/>
</dbReference>
<accession>A0A6N9TPS4</accession>
<name>A0A6N9TPS4_DISTH</name>